<keyword evidence="6" id="KW-0813">Transport</keyword>
<reference evidence="8 9" key="1">
    <citation type="submission" date="2019-02" db="EMBL/GenBank/DDBJ databases">
        <title>Emended description of the genus Rhodopseudomonas and description of Rhodopseudomonas albus sp. nov., a non-phototrophic, heavy-metal-tolerant bacterium isolated from garden soil.</title>
        <authorList>
            <person name="Bao Z."/>
            <person name="Cao W.W."/>
            <person name="Sato Y."/>
            <person name="Nishizawa T."/>
            <person name="Zhao J."/>
            <person name="Guo Y."/>
            <person name="Ohta H."/>
        </authorList>
    </citation>
    <scope>NUCLEOTIDE SEQUENCE [LARGE SCALE GENOMIC DNA]</scope>
    <source>
        <strain evidence="8 9">SK50-23</strain>
    </source>
</reference>
<keyword evidence="3" id="KW-0677">Repeat</keyword>
<dbReference type="PIRSF" id="PIRSF000139">
    <property type="entry name" value="Glc_ox_4Fe-4S"/>
    <property type="match status" value="1"/>
</dbReference>
<feature type="domain" description="4Fe-4S ferredoxin-type" evidence="7">
    <location>
        <begin position="67"/>
        <end position="96"/>
    </location>
</feature>
<evidence type="ECO:0000256" key="5">
    <source>
        <dbReference type="ARBA" id="ARBA00023014"/>
    </source>
</evidence>
<comment type="cofactor">
    <cofactor evidence="6">
        <name>[4Fe-4S] cluster</name>
        <dbReference type="ChEBI" id="CHEBI:49883"/>
    </cofactor>
    <text evidence="6">Binds 2 [4Fe-4S] clusters.</text>
</comment>
<organism evidence="8 9">
    <name type="scientific">Tardiphaga alba</name>
    <dbReference type="NCBI Taxonomy" id="340268"/>
    <lineage>
        <taxon>Bacteria</taxon>
        <taxon>Pseudomonadati</taxon>
        <taxon>Pseudomonadota</taxon>
        <taxon>Alphaproteobacteria</taxon>
        <taxon>Hyphomicrobiales</taxon>
        <taxon>Nitrobacteraceae</taxon>
        <taxon>Tardiphaga</taxon>
    </lineage>
</organism>
<dbReference type="InterPro" id="IPR012257">
    <property type="entry name" value="Glc_ox_4Fe-4S"/>
</dbReference>
<dbReference type="InterPro" id="IPR017900">
    <property type="entry name" value="4Fe4S_Fe_S_CS"/>
</dbReference>
<name>A0ABX8AC15_9BRAD</name>
<dbReference type="PROSITE" id="PS51379">
    <property type="entry name" value="4FE4S_FER_2"/>
    <property type="match status" value="2"/>
</dbReference>
<keyword evidence="2 6" id="KW-0479">Metal-binding</keyword>
<dbReference type="GO" id="GO:0019154">
    <property type="term" value="F:glycolate dehydrogenase activity"/>
    <property type="evidence" value="ECO:0007669"/>
    <property type="project" value="UniProtKB-EC"/>
</dbReference>
<dbReference type="InterPro" id="IPR017896">
    <property type="entry name" value="4Fe4S_Fe-S-bd"/>
</dbReference>
<gene>
    <name evidence="8" type="primary">glcF</name>
    <name evidence="8" type="ORF">RPMA_22510</name>
</gene>
<evidence type="ECO:0000256" key="4">
    <source>
        <dbReference type="ARBA" id="ARBA00023004"/>
    </source>
</evidence>
<evidence type="ECO:0000259" key="7">
    <source>
        <dbReference type="PROSITE" id="PS51379"/>
    </source>
</evidence>
<dbReference type="PANTHER" id="PTHR32479">
    <property type="entry name" value="GLYCOLATE OXIDASE IRON-SULFUR SUBUNIT"/>
    <property type="match status" value="1"/>
</dbReference>
<dbReference type="SUPFAM" id="SSF54862">
    <property type="entry name" value="4Fe-4S ferredoxins"/>
    <property type="match status" value="1"/>
</dbReference>
<dbReference type="EC" id="1.1.99.14" evidence="6"/>
<keyword evidence="6" id="KW-0249">Electron transport</keyword>
<comment type="function">
    <text evidence="6">Component of a complex that catalyzes the oxidation of glycolate to glyoxylate.</text>
</comment>
<evidence type="ECO:0000256" key="6">
    <source>
        <dbReference type="PIRNR" id="PIRNR000139"/>
    </source>
</evidence>
<dbReference type="Gene3D" id="1.10.1060.10">
    <property type="entry name" value="Alpha-helical ferredoxin"/>
    <property type="match status" value="1"/>
</dbReference>
<protein>
    <recommendedName>
        <fullName evidence="6">Glycolate oxidase iron-sulfur subunit</fullName>
        <ecNumber evidence="6">1.1.99.14</ecNumber>
    </recommendedName>
</protein>
<proteinExistence type="predicted"/>
<dbReference type="NCBIfam" id="NF008434">
    <property type="entry name" value="PRK11274.1"/>
    <property type="match status" value="1"/>
</dbReference>
<evidence type="ECO:0000256" key="2">
    <source>
        <dbReference type="ARBA" id="ARBA00022723"/>
    </source>
</evidence>
<dbReference type="PROSITE" id="PS00198">
    <property type="entry name" value="4FE4S_FER_1"/>
    <property type="match status" value="2"/>
</dbReference>
<dbReference type="InterPro" id="IPR004017">
    <property type="entry name" value="Cys_rich_dom"/>
</dbReference>
<comment type="catalytic activity">
    <reaction evidence="6">
        <text>(R)-lactate + A = pyruvate + AH2</text>
        <dbReference type="Rhea" id="RHEA:15089"/>
        <dbReference type="ChEBI" id="CHEBI:13193"/>
        <dbReference type="ChEBI" id="CHEBI:15361"/>
        <dbReference type="ChEBI" id="CHEBI:16004"/>
        <dbReference type="ChEBI" id="CHEBI:17499"/>
    </reaction>
</comment>
<evidence type="ECO:0000313" key="8">
    <source>
        <dbReference type="EMBL" id="QUS41309.1"/>
    </source>
</evidence>
<feature type="domain" description="4Fe-4S ferredoxin-type" evidence="7">
    <location>
        <begin position="14"/>
        <end position="45"/>
    </location>
</feature>
<keyword evidence="9" id="KW-1185">Reference proteome</keyword>
<accession>A0ABX8AC15</accession>
<dbReference type="Pfam" id="PF13183">
    <property type="entry name" value="Fer4_8"/>
    <property type="match status" value="1"/>
</dbReference>
<evidence type="ECO:0000313" key="9">
    <source>
        <dbReference type="Proteomes" id="UP000682843"/>
    </source>
</evidence>
<sequence length="437" mass="46997">MKTDFSPTQLADPDIAEADKILRKCVHCGFCTATCPTYVLLGDELDSPRGRIYLIKEMLEKGQKPTQEVVKHIDRCLSCLACMTTCPSGVNYMHLVDQARVKIEKEYVRPLPERLLRDVLAFVLPRPALFRLSMTAARLARPLAALLPSTRKQASPNLLSRVKAMLTMAPAKLPPAGPAGGSVFPAIGPRRARVALLQGCAQQVLAPRINDAAIRLLTRHGVEVVLVRDEQCCGALTHHLGRDDDATARAKANIGVWLGEADRGGLDAILVTASGCGTVIKDYGYMLREDAEFAAPAAKVSSLAKDISEYVNALDLPIPDKQSNLVVAYHSACSLQHGQKITQAPKELLSKTGFVVKDIPESHLCCGSAGTYNLLQPDIASRLRDRKVANIASVKPDVIAAGNIGCMVQIAGGTDVPVVHTIELLDWATGGPRPGLN</sequence>
<dbReference type="PANTHER" id="PTHR32479:SF17">
    <property type="entry name" value="GLYCOLATE OXIDASE IRON-SULFUR SUBUNIT"/>
    <property type="match status" value="1"/>
</dbReference>
<dbReference type="InterPro" id="IPR009051">
    <property type="entry name" value="Helical_ferredxn"/>
</dbReference>
<dbReference type="RefSeq" id="WP_211909916.1">
    <property type="nucleotide sequence ID" value="NZ_CP036498.1"/>
</dbReference>
<evidence type="ECO:0000256" key="1">
    <source>
        <dbReference type="ARBA" id="ARBA00022485"/>
    </source>
</evidence>
<dbReference type="EMBL" id="CP036498">
    <property type="protein sequence ID" value="QUS41309.1"/>
    <property type="molecule type" value="Genomic_DNA"/>
</dbReference>
<keyword evidence="5 6" id="KW-0411">Iron-sulfur</keyword>
<dbReference type="Proteomes" id="UP000682843">
    <property type="component" value="Chromosome"/>
</dbReference>
<keyword evidence="4 6" id="KW-0408">Iron</keyword>
<dbReference type="Pfam" id="PF02754">
    <property type="entry name" value="CCG"/>
    <property type="match status" value="2"/>
</dbReference>
<evidence type="ECO:0000256" key="3">
    <source>
        <dbReference type="ARBA" id="ARBA00022737"/>
    </source>
</evidence>
<keyword evidence="8" id="KW-0560">Oxidoreductase</keyword>
<keyword evidence="1 6" id="KW-0004">4Fe-4S</keyword>
<comment type="catalytic activity">
    <reaction evidence="6">
        <text>glycolate + A = glyoxylate + AH2</text>
        <dbReference type="Rhea" id="RHEA:21264"/>
        <dbReference type="ChEBI" id="CHEBI:13193"/>
        <dbReference type="ChEBI" id="CHEBI:17499"/>
        <dbReference type="ChEBI" id="CHEBI:29805"/>
        <dbReference type="ChEBI" id="CHEBI:36655"/>
        <dbReference type="EC" id="1.1.99.14"/>
    </reaction>
</comment>